<proteinExistence type="predicted"/>
<evidence type="ECO:0000313" key="3">
    <source>
        <dbReference type="EMBL" id="CAL1384537.1"/>
    </source>
</evidence>
<evidence type="ECO:0000313" key="4">
    <source>
        <dbReference type="Proteomes" id="UP001497516"/>
    </source>
</evidence>
<feature type="chain" id="PRO_5044021920" description="Secreted protein" evidence="2">
    <location>
        <begin position="25"/>
        <end position="80"/>
    </location>
</feature>
<dbReference type="AlphaFoldDB" id="A0AAV2EFP0"/>
<accession>A0AAV2EFP0</accession>
<organism evidence="3 4">
    <name type="scientific">Linum trigynum</name>
    <dbReference type="NCBI Taxonomy" id="586398"/>
    <lineage>
        <taxon>Eukaryota</taxon>
        <taxon>Viridiplantae</taxon>
        <taxon>Streptophyta</taxon>
        <taxon>Embryophyta</taxon>
        <taxon>Tracheophyta</taxon>
        <taxon>Spermatophyta</taxon>
        <taxon>Magnoliopsida</taxon>
        <taxon>eudicotyledons</taxon>
        <taxon>Gunneridae</taxon>
        <taxon>Pentapetalae</taxon>
        <taxon>rosids</taxon>
        <taxon>fabids</taxon>
        <taxon>Malpighiales</taxon>
        <taxon>Linaceae</taxon>
        <taxon>Linum</taxon>
    </lineage>
</organism>
<feature type="signal peptide" evidence="2">
    <location>
        <begin position="1"/>
        <end position="24"/>
    </location>
</feature>
<keyword evidence="2" id="KW-0732">Signal</keyword>
<name>A0AAV2EFP0_9ROSI</name>
<protein>
    <recommendedName>
        <fullName evidence="5">Secreted protein</fullName>
    </recommendedName>
</protein>
<reference evidence="3 4" key="1">
    <citation type="submission" date="2024-04" db="EMBL/GenBank/DDBJ databases">
        <authorList>
            <person name="Fracassetti M."/>
        </authorList>
    </citation>
    <scope>NUCLEOTIDE SEQUENCE [LARGE SCALE GENOMIC DNA]</scope>
</reference>
<dbReference type="EMBL" id="OZ034817">
    <property type="protein sequence ID" value="CAL1384537.1"/>
    <property type="molecule type" value="Genomic_DNA"/>
</dbReference>
<dbReference type="Proteomes" id="UP001497516">
    <property type="component" value="Chromosome 4"/>
</dbReference>
<gene>
    <name evidence="3" type="ORF">LTRI10_LOCUS25735</name>
</gene>
<evidence type="ECO:0000256" key="2">
    <source>
        <dbReference type="SAM" id="SignalP"/>
    </source>
</evidence>
<sequence>MHLPTRFGLVLSILLTLRLHQVLDKLDLILSVCTSIIQGGTDEDSSSDNMSSSKSEMRSCHQRGTRRVASLESFLVASRE</sequence>
<feature type="region of interest" description="Disordered" evidence="1">
    <location>
        <begin position="38"/>
        <end position="64"/>
    </location>
</feature>
<keyword evidence="4" id="KW-1185">Reference proteome</keyword>
<evidence type="ECO:0000256" key="1">
    <source>
        <dbReference type="SAM" id="MobiDB-lite"/>
    </source>
</evidence>
<evidence type="ECO:0008006" key="5">
    <source>
        <dbReference type="Google" id="ProtNLM"/>
    </source>
</evidence>